<dbReference type="InterPro" id="IPR034505">
    <property type="entry name" value="Coproporphyrinogen-III_oxidase"/>
</dbReference>
<comment type="caution">
    <text evidence="4">The sequence shown here is derived from an EMBL/GenBank/DDBJ whole genome shotgun (WGS) entry which is preliminary data.</text>
</comment>
<dbReference type="SFLD" id="SFLDF00562">
    <property type="entry name" value="HemN-like__clustered_with_heat"/>
    <property type="match status" value="1"/>
</dbReference>
<comment type="similarity">
    <text evidence="1">Belongs to the anaerobic coproporphyrinogen-III oxidase family. HemW subfamily.</text>
</comment>
<dbReference type="InterPro" id="IPR006638">
    <property type="entry name" value="Elp3/MiaA/NifB-like_rSAM"/>
</dbReference>
<evidence type="ECO:0000256" key="1">
    <source>
        <dbReference type="ARBA" id="ARBA00006100"/>
    </source>
</evidence>
<dbReference type="SUPFAM" id="SSF102114">
    <property type="entry name" value="Radical SAM enzymes"/>
    <property type="match status" value="1"/>
</dbReference>
<dbReference type="PANTHER" id="PTHR13932:SF5">
    <property type="entry name" value="RADICAL S-ADENOSYL METHIONINE DOMAIN-CONTAINING PROTEIN 1, MITOCHONDRIAL"/>
    <property type="match status" value="1"/>
</dbReference>
<keyword evidence="2" id="KW-0004">4Fe-4S</keyword>
<dbReference type="InterPro" id="IPR058240">
    <property type="entry name" value="rSAM_sf"/>
</dbReference>
<dbReference type="SFLD" id="SFLDG01065">
    <property type="entry name" value="anaerobic_coproporphyrinogen-I"/>
    <property type="match status" value="1"/>
</dbReference>
<dbReference type="Gene3D" id="3.80.30.20">
    <property type="entry name" value="tm_1862 like domain"/>
    <property type="match status" value="1"/>
</dbReference>
<name>A0ABX2AQA7_9BACT</name>
<dbReference type="InterPro" id="IPR007197">
    <property type="entry name" value="rSAM"/>
</dbReference>
<feature type="domain" description="Radical SAM core" evidence="3">
    <location>
        <begin position="1"/>
        <end position="237"/>
    </location>
</feature>
<protein>
    <recommendedName>
        <fullName evidence="2">Heme chaperone HemW</fullName>
    </recommendedName>
</protein>
<dbReference type="InterPro" id="IPR023404">
    <property type="entry name" value="rSAM_horseshoe"/>
</dbReference>
<comment type="subcellular location">
    <subcellularLocation>
        <location evidence="2">Cytoplasm</location>
    </subcellularLocation>
</comment>
<dbReference type="PROSITE" id="PS51918">
    <property type="entry name" value="RADICAL_SAM"/>
    <property type="match status" value="1"/>
</dbReference>
<keyword evidence="2" id="KW-0949">S-adenosyl-L-methionine</keyword>
<reference evidence="4 5" key="1">
    <citation type="submission" date="2020-05" db="EMBL/GenBank/DDBJ databases">
        <title>Distinct polysaccharide utilization as determinants for interspecies competition between intestinal Prevotella spp.</title>
        <authorList>
            <person name="Galvez E.J.C."/>
            <person name="Iljazovic A."/>
            <person name="Strowig T."/>
        </authorList>
    </citation>
    <scope>NUCLEOTIDE SEQUENCE [LARGE SCALE GENOMIC DNA]</scope>
    <source>
        <strain evidence="4 5">PMUR</strain>
    </source>
</reference>
<dbReference type="CDD" id="cd01335">
    <property type="entry name" value="Radical_SAM"/>
    <property type="match status" value="1"/>
</dbReference>
<dbReference type="SFLD" id="SFLDS00029">
    <property type="entry name" value="Radical_SAM"/>
    <property type="match status" value="1"/>
</dbReference>
<sequence length="382" mass="43651">MAGLYIHIPFCKSRCIYCGFYSTVQRDLCSDYVDALCCELELRRGYFEEGAVVYGSFDYEPWRTVYIGGGTPSLLDGNMLSRLFGSIDCSKAVEVTMECNPDDVTQEYADMISCLPVNRVSMGAQTFSDSRLRFLGRRHSAGDVALAVERLRKAGIGNISIDLMYGFPDETLDEWQCDIDMALSLDVEHISAYSLMMEEDTPLYDMLMQGKVSEADDELSLKMYETLMDRLYDAGYEHYEISNFARKGYRSQHNSSYWNATPYMGIGASAHSYNGISRQWNVDDVEAYIRSISEGLVPMEIENLSKESRYNDFVMLSLRTPEGIDIERMRKEFGEEWVKYCMDNARGFIRVSGYLRVDGNRLVLTRKGLFVSDMVMSMLMKI</sequence>
<keyword evidence="2" id="KW-0411">Iron-sulfur</keyword>
<dbReference type="EMBL" id="JABKKF010000017">
    <property type="protein sequence ID" value="NPD93159.1"/>
    <property type="molecule type" value="Genomic_DNA"/>
</dbReference>
<keyword evidence="2" id="KW-0479">Metal-binding</keyword>
<comment type="function">
    <text evidence="2">Probably acts as a heme chaperone, transferring heme to an unknown acceptor. Binds one molecule of heme per monomer, possibly covalently. Binds 1 [4Fe-4S] cluster. The cluster is coordinated with 3 cysteines and an exchangeable S-adenosyl-L-methionine.</text>
</comment>
<dbReference type="PANTHER" id="PTHR13932">
    <property type="entry name" value="COPROPORPHYRINIGEN III OXIDASE"/>
    <property type="match status" value="1"/>
</dbReference>
<gene>
    <name evidence="4" type="primary">hemW</name>
    <name evidence="4" type="ORF">HPS56_12600</name>
</gene>
<keyword evidence="2" id="KW-0408">Iron</keyword>
<keyword evidence="2" id="KW-0143">Chaperone</keyword>
<evidence type="ECO:0000313" key="5">
    <source>
        <dbReference type="Proteomes" id="UP000714420"/>
    </source>
</evidence>
<dbReference type="NCBIfam" id="TIGR00539">
    <property type="entry name" value="hemN_rel"/>
    <property type="match status" value="1"/>
</dbReference>
<keyword evidence="5" id="KW-1185">Reference proteome</keyword>
<dbReference type="Pfam" id="PF06969">
    <property type="entry name" value="HemN_C"/>
    <property type="match status" value="1"/>
</dbReference>
<keyword evidence="2" id="KW-0349">Heme</keyword>
<dbReference type="InterPro" id="IPR010723">
    <property type="entry name" value="HemN_C"/>
</dbReference>
<dbReference type="RefSeq" id="WP_172277280.1">
    <property type="nucleotide sequence ID" value="NZ_CASGMU010000020.1"/>
</dbReference>
<evidence type="ECO:0000259" key="3">
    <source>
        <dbReference type="PROSITE" id="PS51918"/>
    </source>
</evidence>
<dbReference type="SMART" id="SM00729">
    <property type="entry name" value="Elp3"/>
    <property type="match status" value="1"/>
</dbReference>
<proteinExistence type="inferred from homology"/>
<keyword evidence="2" id="KW-0963">Cytoplasm</keyword>
<dbReference type="Pfam" id="PF04055">
    <property type="entry name" value="Radical_SAM"/>
    <property type="match status" value="1"/>
</dbReference>
<organism evidence="4 5">
    <name type="scientific">Xylanibacter muris</name>
    <dbReference type="NCBI Taxonomy" id="2736290"/>
    <lineage>
        <taxon>Bacteria</taxon>
        <taxon>Pseudomonadati</taxon>
        <taxon>Bacteroidota</taxon>
        <taxon>Bacteroidia</taxon>
        <taxon>Bacteroidales</taxon>
        <taxon>Prevotellaceae</taxon>
        <taxon>Xylanibacter</taxon>
    </lineage>
</organism>
<evidence type="ECO:0000256" key="2">
    <source>
        <dbReference type="RuleBase" id="RU364116"/>
    </source>
</evidence>
<dbReference type="Proteomes" id="UP000714420">
    <property type="component" value="Unassembled WGS sequence"/>
</dbReference>
<dbReference type="InterPro" id="IPR004559">
    <property type="entry name" value="HemW-like"/>
</dbReference>
<evidence type="ECO:0000313" key="4">
    <source>
        <dbReference type="EMBL" id="NPD93159.1"/>
    </source>
</evidence>
<accession>A0ABX2AQA7</accession>